<evidence type="ECO:0000313" key="1">
    <source>
        <dbReference type="EMBL" id="KAJ8715279.1"/>
    </source>
</evidence>
<proteinExistence type="predicted"/>
<evidence type="ECO:0000313" key="2">
    <source>
        <dbReference type="Proteomes" id="UP001231649"/>
    </source>
</evidence>
<comment type="caution">
    <text evidence="1">The sequence shown here is derived from an EMBL/GenBank/DDBJ whole genome shotgun (WGS) entry which is preliminary data.</text>
</comment>
<sequence length="795" mass="85021">MALDKQKILNELGNVVNQLQSADCGCMGKLFSNSNQPNGFQNAPMMSPAHDGCMAGCCHGHSCGHHGFNAPGAGEPFAGNRNCMGYCNPTKLYADTYNYLNNNLMQPVVKEVYEDLKSISPANTMMNNPMGAQMGLSPGNPVAQGGMGGQMGMSPGNPTAQGAVGSQMSNMARNPITGGLMGNQNAMPNQHHGPNVRFANSNIGNNMQMSNPNNQQQMAQPPQMPGMGPNIVNMMMGDAAQRASNPIQGGPQGGNNAPQSQYNGGMPSNNLAQPGNMGQGNPGAPMQHSNPQYMSHPNMYAGANTNMQGNAINNNMAQMNPGNPQMQSMNPAQPQMQTMNPAQPQMQAMNPTQQQMQAMNPAQQQMKAQNPGYGQHSAGMAKFNEMFPGVMQGGDLGFDPMAIAIQMNPANQQKAAMDTMQKMMMGGGKGLDANSPLLQPVINATNAAISNIAQAPTSQAPAQQNMVQQQIPTNAAAAPPVQNNQVPPQQAYTALTGAPAMNQQQVLQQQQYPGQYQQQQQQQQQQQLVDPRTGAVVPGTLPTVYETSDTRQEDLSQNQSATPTTQQMIKEPIFPVDTSRNMPPAQFNRFKQQHYNTLGQPVDMTPADIYRTPEPLLPQTLSPQAVKRAEPGRYSNVKATVSKTSLMGNRPIGRTPSRGQLQQIYNQYKGSHSYTQQNIRPPDNSGASYSEGRLNVAQGNVVPQTPIEKVGGDTAANNAMNNAAYAAGNKPGHGDVPVANKPIGDAPPADAGKAPKVRNGLQDMKYTAYATSAAWSFHGATPAPYTPTYRFRYKV</sequence>
<accession>A0ACC2QH12</accession>
<protein>
    <submittedName>
        <fullName evidence="1">Uncharacterized protein</fullName>
    </submittedName>
</protein>
<reference evidence="1" key="1">
    <citation type="submission" date="2023-03" db="EMBL/GenBank/DDBJ databases">
        <title>Chromosome-level genomes of two armyworms, Mythimna separata and Mythimna loreyi, provide insights into the biosynthesis and reception of sex pheromones.</title>
        <authorList>
            <person name="Zhao H."/>
        </authorList>
    </citation>
    <scope>NUCLEOTIDE SEQUENCE</scope>
    <source>
        <strain evidence="1">BeijingLab</strain>
    </source>
</reference>
<dbReference type="Proteomes" id="UP001231649">
    <property type="component" value="Chromosome 17"/>
</dbReference>
<keyword evidence="2" id="KW-1185">Reference proteome</keyword>
<organism evidence="1 2">
    <name type="scientific">Mythimna loreyi</name>
    <dbReference type="NCBI Taxonomy" id="667449"/>
    <lineage>
        <taxon>Eukaryota</taxon>
        <taxon>Metazoa</taxon>
        <taxon>Ecdysozoa</taxon>
        <taxon>Arthropoda</taxon>
        <taxon>Hexapoda</taxon>
        <taxon>Insecta</taxon>
        <taxon>Pterygota</taxon>
        <taxon>Neoptera</taxon>
        <taxon>Endopterygota</taxon>
        <taxon>Lepidoptera</taxon>
        <taxon>Glossata</taxon>
        <taxon>Ditrysia</taxon>
        <taxon>Noctuoidea</taxon>
        <taxon>Noctuidae</taxon>
        <taxon>Noctuinae</taxon>
        <taxon>Hadenini</taxon>
        <taxon>Mythimna</taxon>
    </lineage>
</organism>
<gene>
    <name evidence="1" type="ORF">PYW08_005260</name>
</gene>
<dbReference type="EMBL" id="CM056793">
    <property type="protein sequence ID" value="KAJ8715279.1"/>
    <property type="molecule type" value="Genomic_DNA"/>
</dbReference>
<name>A0ACC2QH12_9NEOP</name>